<keyword evidence="3" id="KW-1185">Reference proteome</keyword>
<proteinExistence type="predicted"/>
<feature type="chain" id="PRO_5040797357" evidence="1">
    <location>
        <begin position="23"/>
        <end position="695"/>
    </location>
</feature>
<gene>
    <name evidence="2" type="ORF">L2749_08945</name>
</gene>
<evidence type="ECO:0000313" key="3">
    <source>
        <dbReference type="Proteomes" id="UP001139408"/>
    </source>
</evidence>
<dbReference type="Pfam" id="PF11854">
    <property type="entry name" value="MtrB_PioB"/>
    <property type="match status" value="1"/>
</dbReference>
<accession>A0A9X1Z4S7</accession>
<feature type="signal peptide" evidence="1">
    <location>
        <begin position="1"/>
        <end position="22"/>
    </location>
</feature>
<dbReference type="AlphaFoldDB" id="A0A9X1Z4S7"/>
<name>A0A9X1Z4S7_9GAMM</name>
<protein>
    <submittedName>
        <fullName evidence="2">MtrB/PioB family decaheme-associated outer membrane protein</fullName>
    </submittedName>
</protein>
<dbReference type="EMBL" id="JAKILJ010000017">
    <property type="protein sequence ID" value="MCL1105390.1"/>
    <property type="molecule type" value="Genomic_DNA"/>
</dbReference>
<comment type="caution">
    <text evidence="2">The sequence shown here is derived from an EMBL/GenBank/DDBJ whole genome shotgun (WGS) entry which is preliminary data.</text>
</comment>
<dbReference type="RefSeq" id="WP_188924948.1">
    <property type="nucleotide sequence ID" value="NZ_BMQI01000017.1"/>
</dbReference>
<dbReference type="SUPFAM" id="SSF56935">
    <property type="entry name" value="Porins"/>
    <property type="match status" value="1"/>
</dbReference>
<dbReference type="Proteomes" id="UP001139408">
    <property type="component" value="Unassembled WGS sequence"/>
</dbReference>
<dbReference type="InterPro" id="IPR023614">
    <property type="entry name" value="Porin_dom_sf"/>
</dbReference>
<evidence type="ECO:0000256" key="1">
    <source>
        <dbReference type="SAM" id="SignalP"/>
    </source>
</evidence>
<keyword evidence="1" id="KW-0732">Signal</keyword>
<dbReference type="InterPro" id="IPR020016">
    <property type="entry name" value="Decahaem-assoc_OM_MtrB/PioB"/>
</dbReference>
<sequence length="695" mass="78098">MNTKVNLITLALLSTCSFGVLAQGYGLADAKTDSVKFDAWQCKRCVVETGTTGSISAGIAYNSEDDIHSANAFNSSNEVAGKVDADIRYRGEEDYQANVDAHNLGMDNGRMDIDVGKQGVYNINVNYRTFAHYESNSALSPYQQIGSDYLTLPDNWETAGSSSDMTMLNSSLNPLELSLNRDRYGMGVEYQTESLLTTYVNFQREEKTGTKTTSGSIYNQSMMLAEPVDYTTDILNAGIKLRGDNWFTSLNYTGSVFKNDNSQLGFDSAFNPTFGAQTNGYMSLDPDNEAHTVSLLGQYNLAKTNLSGRLLVGQMTQDQSLTSIGYGYDLPAESIDAKVDITGMTLKATTRLNREWRVSGSYDYNDRDNKTQIEQWTQISINNVTGEAEYNTPYDLTTQRAKLSADYRISQGIKLDAGYDFERDERSYQDRETTDENNLWARVRVNSFAKWNMWFKGSFNQRDGSEYKASETSSTEQNALLRRYYLADRDRSQIEARFSHTPLTDLTVDFGARYSLDDYTDTEIGLTESTDTYYDVNVHYAVNADVSLNAFYNHQTIESEQSGSSSFSVANWQADIEDTIDYIGAGISYRNLMDSRLKLGLDYSYSDSDSTTQVSQGVTGDYGDYFAKVHNLNLYGQYQATDNMSVRVDYKMENYLDNDASNDISPDTIWNVVSFGNVDHDYTAHMVMLSMTYRL</sequence>
<dbReference type="Gene3D" id="2.40.160.10">
    <property type="entry name" value="Porin"/>
    <property type="match status" value="1"/>
</dbReference>
<evidence type="ECO:0000313" key="2">
    <source>
        <dbReference type="EMBL" id="MCL1105390.1"/>
    </source>
</evidence>
<organism evidence="2 3">
    <name type="scientific">Shewanella algicola</name>
    <dbReference type="NCBI Taxonomy" id="640633"/>
    <lineage>
        <taxon>Bacteria</taxon>
        <taxon>Pseudomonadati</taxon>
        <taxon>Pseudomonadota</taxon>
        <taxon>Gammaproteobacteria</taxon>
        <taxon>Alteromonadales</taxon>
        <taxon>Shewanellaceae</taxon>
        <taxon>Shewanella</taxon>
    </lineage>
</organism>
<reference evidence="2" key="1">
    <citation type="submission" date="2022-01" db="EMBL/GenBank/DDBJ databases">
        <title>Whole genome-based taxonomy of the Shewanellaceae.</title>
        <authorList>
            <person name="Martin-Rodriguez A.J."/>
        </authorList>
    </citation>
    <scope>NUCLEOTIDE SEQUENCE</scope>
    <source>
        <strain evidence="2">DSM 23803</strain>
    </source>
</reference>
<dbReference type="NCBIfam" id="TIGR03509">
    <property type="entry name" value="OMP_MtrB_PioB"/>
    <property type="match status" value="1"/>
</dbReference>